<dbReference type="Proteomes" id="UP001174037">
    <property type="component" value="Unassembled WGS sequence"/>
</dbReference>
<feature type="transmembrane region" description="Helical" evidence="5">
    <location>
        <begin position="137"/>
        <end position="157"/>
    </location>
</feature>
<reference evidence="6" key="2">
    <citation type="submission" date="2023-03" db="EMBL/GenBank/DDBJ databases">
        <authorList>
            <person name="Vazquez L."/>
            <person name="Rodriguez J."/>
            <person name="Mayo B."/>
            <person name="Florez A.B."/>
        </authorList>
    </citation>
    <scope>NUCLEOTIDE SEQUENCE</scope>
    <source>
        <strain evidence="6">5A3I</strain>
    </source>
</reference>
<feature type="transmembrane region" description="Helical" evidence="5">
    <location>
        <begin position="163"/>
        <end position="185"/>
    </location>
</feature>
<feature type="transmembrane region" description="Helical" evidence="5">
    <location>
        <begin position="37"/>
        <end position="60"/>
    </location>
</feature>
<evidence type="ECO:0000256" key="3">
    <source>
        <dbReference type="ARBA" id="ARBA00022989"/>
    </source>
</evidence>
<comment type="caution">
    <text evidence="6">The sequence shown here is derived from an EMBL/GenBank/DDBJ whole genome shotgun (WGS) entry which is preliminary data.</text>
</comment>
<proteinExistence type="predicted"/>
<dbReference type="InterPro" id="IPR052556">
    <property type="entry name" value="PolySynth_Transporter"/>
</dbReference>
<name>A0AAW7ANY9_9STAP</name>
<reference evidence="6" key="1">
    <citation type="journal article" date="2023" name="Int. J. Mol. Sci.">
        <title>Antibiotic Resistance/Susceptibility Profiles of Staphylococcus equorum Strains from Cheese, and Genome Analysis for Antibiotic Resistance Genes.</title>
        <authorList>
            <person name="Vazquez L."/>
            <person name="Srednik M.E."/>
            <person name="Rodriguez J."/>
            <person name="Florez A.B."/>
            <person name="Mayo B."/>
        </authorList>
    </citation>
    <scope>NUCLEOTIDE SEQUENCE</scope>
    <source>
        <strain evidence="6">5A3I</strain>
    </source>
</reference>
<dbReference type="PANTHER" id="PTHR43424:SF1">
    <property type="entry name" value="LOCUS PUTATIVE PROTEIN 1-RELATED"/>
    <property type="match status" value="1"/>
</dbReference>
<dbReference type="EMBL" id="JARGCK010000019">
    <property type="protein sequence ID" value="MDK9867000.1"/>
    <property type="molecule type" value="Genomic_DNA"/>
</dbReference>
<gene>
    <name evidence="6" type="ORF">P1A27_13800</name>
</gene>
<dbReference type="GO" id="GO:0016020">
    <property type="term" value="C:membrane"/>
    <property type="evidence" value="ECO:0007669"/>
    <property type="project" value="UniProtKB-SubCell"/>
</dbReference>
<feature type="transmembrane region" description="Helical" evidence="5">
    <location>
        <begin position="375"/>
        <end position="394"/>
    </location>
</feature>
<feature type="transmembrane region" description="Helical" evidence="5">
    <location>
        <begin position="108"/>
        <end position="130"/>
    </location>
</feature>
<feature type="transmembrane region" description="Helical" evidence="5">
    <location>
        <begin position="206"/>
        <end position="230"/>
    </location>
</feature>
<keyword evidence="3 5" id="KW-1133">Transmembrane helix</keyword>
<evidence type="ECO:0000256" key="4">
    <source>
        <dbReference type="ARBA" id="ARBA00023136"/>
    </source>
</evidence>
<feature type="transmembrane region" description="Helical" evidence="5">
    <location>
        <begin position="434"/>
        <end position="454"/>
    </location>
</feature>
<feature type="transmembrane region" description="Helical" evidence="5">
    <location>
        <begin position="242"/>
        <end position="262"/>
    </location>
</feature>
<evidence type="ECO:0000313" key="7">
    <source>
        <dbReference type="Proteomes" id="UP001174037"/>
    </source>
</evidence>
<keyword evidence="4 5" id="KW-0472">Membrane</keyword>
<organism evidence="6 7">
    <name type="scientific">Staphylococcus equorum</name>
    <dbReference type="NCBI Taxonomy" id="246432"/>
    <lineage>
        <taxon>Bacteria</taxon>
        <taxon>Bacillati</taxon>
        <taxon>Bacillota</taxon>
        <taxon>Bacilli</taxon>
        <taxon>Bacillales</taxon>
        <taxon>Staphylococcaceae</taxon>
        <taxon>Staphylococcus</taxon>
    </lineage>
</organism>
<evidence type="ECO:0000313" key="6">
    <source>
        <dbReference type="EMBL" id="MDK9867000.1"/>
    </source>
</evidence>
<feature type="transmembrane region" description="Helical" evidence="5">
    <location>
        <begin position="406"/>
        <end position="428"/>
    </location>
</feature>
<protein>
    <submittedName>
        <fullName evidence="6">Oligosaccharide flippase family protein</fullName>
    </submittedName>
</protein>
<keyword evidence="2 5" id="KW-0812">Transmembrane</keyword>
<sequence>MKENLIYQILYQTIRILTPLITIPLISRAFGPSGVGIYSFSFNMMQYFLMFANVGVQLYFNRLIADVDSSAVGLSQRFWNIFVGKGLLCLLILIVYITSISIFVNEYYFIFLLQGIYIIGAASDISWFYAGMERFKLPSLSNILTSVIVLLVVIFFVNDKSDLILYVFTLAIITVVNQIPLFVALKGTIIQTSIEWEEVWRITKESMAYLLPNGQLNLLTSISCVVIGLMSSYKEVGIFSNTFNILIVAIVLINTIDLVMIPRITKQLKDKNYSISQAIEKSLNVQIMLTIPMVLGLVIVMPGFYWWFFGEEFKDTVSLMSFLSILLFITPLNMLISRQYVLIKRYMYSYNLSVIIGIVINLALCIILIPILGIYGAAIARIFTELFILIWRFIDISRENIKISNLNLIKCIISAVIMFCTLVILNQFLPPKVYTTAIIITVGIAIYITMNFILKNYYFLLIIKSLINRGDRID</sequence>
<feature type="transmembrane region" description="Helical" evidence="5">
    <location>
        <begin position="283"/>
        <end position="307"/>
    </location>
</feature>
<feature type="transmembrane region" description="Helical" evidence="5">
    <location>
        <begin position="319"/>
        <end position="336"/>
    </location>
</feature>
<feature type="transmembrane region" description="Helical" evidence="5">
    <location>
        <begin position="12"/>
        <end position="31"/>
    </location>
</feature>
<dbReference type="AlphaFoldDB" id="A0AAW7ANY9"/>
<dbReference type="Pfam" id="PF01943">
    <property type="entry name" value="Polysacc_synt"/>
    <property type="match status" value="1"/>
</dbReference>
<evidence type="ECO:0000256" key="2">
    <source>
        <dbReference type="ARBA" id="ARBA00022692"/>
    </source>
</evidence>
<evidence type="ECO:0000256" key="1">
    <source>
        <dbReference type="ARBA" id="ARBA00004141"/>
    </source>
</evidence>
<comment type="subcellular location">
    <subcellularLocation>
        <location evidence="1">Membrane</location>
        <topology evidence="1">Multi-pass membrane protein</topology>
    </subcellularLocation>
</comment>
<feature type="transmembrane region" description="Helical" evidence="5">
    <location>
        <begin position="348"/>
        <end position="369"/>
    </location>
</feature>
<accession>A0AAW7ANY9</accession>
<feature type="transmembrane region" description="Helical" evidence="5">
    <location>
        <begin position="81"/>
        <end position="102"/>
    </location>
</feature>
<dbReference type="PANTHER" id="PTHR43424">
    <property type="entry name" value="LOCUS PUTATIVE PROTEIN 1-RELATED"/>
    <property type="match status" value="1"/>
</dbReference>
<evidence type="ECO:0000256" key="5">
    <source>
        <dbReference type="SAM" id="Phobius"/>
    </source>
</evidence>
<dbReference type="InterPro" id="IPR002797">
    <property type="entry name" value="Polysacc_synth"/>
</dbReference>